<feature type="domain" description="NPH3" evidence="4">
    <location>
        <begin position="108"/>
        <end position="359"/>
    </location>
</feature>
<evidence type="ECO:0000256" key="2">
    <source>
        <dbReference type="PROSITE-ProRule" id="PRU00982"/>
    </source>
</evidence>
<protein>
    <recommendedName>
        <fullName evidence="4">NPH3 domain-containing protein</fullName>
    </recommendedName>
</protein>
<proteinExistence type="inferred from homology"/>
<accession>A0ABR2EHI3</accession>
<evidence type="ECO:0000259" key="4">
    <source>
        <dbReference type="PROSITE" id="PS51649"/>
    </source>
</evidence>
<evidence type="ECO:0000313" key="5">
    <source>
        <dbReference type="EMBL" id="KAK8561459.1"/>
    </source>
</evidence>
<keyword evidence="6" id="KW-1185">Reference proteome</keyword>
<dbReference type="PANTHER" id="PTHR32370">
    <property type="entry name" value="OS12G0117600 PROTEIN"/>
    <property type="match status" value="1"/>
</dbReference>
<reference evidence="5 6" key="1">
    <citation type="journal article" date="2024" name="G3 (Bethesda)">
        <title>Genome assembly of Hibiscus sabdariffa L. provides insights into metabolisms of medicinal natural products.</title>
        <authorList>
            <person name="Kim T."/>
        </authorList>
    </citation>
    <scope>NUCLEOTIDE SEQUENCE [LARGE SCALE GENOMIC DNA]</scope>
    <source>
        <strain evidence="5">TK-2024</strain>
        <tissue evidence="5">Old leaves</tissue>
    </source>
</reference>
<evidence type="ECO:0000256" key="3">
    <source>
        <dbReference type="SAM" id="MobiDB-lite"/>
    </source>
</evidence>
<sequence length="499" mass="56269">MYRLMPNMSMCPVVRFTEMKRKTENPFDQLGVSTWSDLLVALKHYQDSQPVATSSGILGKCLDTLVVRLAMVSEASPCGSMSSTDSSRFRISPDGSSASSKSSSARATWWFEDLSVLSPDLIEMLVKTMVSRNYNHVIICRFLLYYRKSKFYTASTDEKRRVLEVVIDMLYTLDPSSISCKSLFGVLRPIRCSNISKGCRNKLETMIGSRIDQATLDDLLIPSRHGRRYRYDVNLVLRFLKAFLRGGGSELSPMRMKQITSLIDRYAAEVAPDRCLKSSKFLALVTALPDSARGKSDEMYHAMDIYLEVHAGLSEVEKMKICCALNYEKLSGKACLHLSRNTKFPSKTAVRALVSLQPKLEYLLQGINNAEHYTDLPYRFTGIGGRAKEDEGSEQAVVYKEKLRAQLQGMQLKVMELEKVSQSKGSPLAWLGFLEPLDGAARHEERTPKAIKVLYDGSNNYDEYAMPAHRMQPPHRYASSQMQPPHHISTFPPLSFVIC</sequence>
<evidence type="ECO:0000256" key="1">
    <source>
        <dbReference type="ARBA" id="ARBA00022786"/>
    </source>
</evidence>
<dbReference type="EMBL" id="JBBPBM010000013">
    <property type="protein sequence ID" value="KAK8561459.1"/>
    <property type="molecule type" value="Genomic_DNA"/>
</dbReference>
<comment type="caution">
    <text evidence="5">The sequence shown here is derived from an EMBL/GenBank/DDBJ whole genome shotgun (WGS) entry which is preliminary data.</text>
</comment>
<dbReference type="Proteomes" id="UP001472677">
    <property type="component" value="Unassembled WGS sequence"/>
</dbReference>
<gene>
    <name evidence="5" type="ORF">V6N12_048530</name>
</gene>
<organism evidence="5 6">
    <name type="scientific">Hibiscus sabdariffa</name>
    <name type="common">roselle</name>
    <dbReference type="NCBI Taxonomy" id="183260"/>
    <lineage>
        <taxon>Eukaryota</taxon>
        <taxon>Viridiplantae</taxon>
        <taxon>Streptophyta</taxon>
        <taxon>Embryophyta</taxon>
        <taxon>Tracheophyta</taxon>
        <taxon>Spermatophyta</taxon>
        <taxon>Magnoliopsida</taxon>
        <taxon>eudicotyledons</taxon>
        <taxon>Gunneridae</taxon>
        <taxon>Pentapetalae</taxon>
        <taxon>rosids</taxon>
        <taxon>malvids</taxon>
        <taxon>Malvales</taxon>
        <taxon>Malvaceae</taxon>
        <taxon>Malvoideae</taxon>
        <taxon>Hibiscus</taxon>
    </lineage>
</organism>
<evidence type="ECO:0000313" key="6">
    <source>
        <dbReference type="Proteomes" id="UP001472677"/>
    </source>
</evidence>
<keyword evidence="1" id="KW-0833">Ubl conjugation pathway</keyword>
<dbReference type="Pfam" id="PF03000">
    <property type="entry name" value="NPH3"/>
    <property type="match status" value="1"/>
</dbReference>
<dbReference type="InterPro" id="IPR043454">
    <property type="entry name" value="NPH3/RPT2-like"/>
</dbReference>
<feature type="region of interest" description="Disordered" evidence="3">
    <location>
        <begin position="76"/>
        <end position="101"/>
    </location>
</feature>
<name>A0ABR2EHI3_9ROSI</name>
<dbReference type="InterPro" id="IPR027356">
    <property type="entry name" value="NPH3_dom"/>
</dbReference>
<dbReference type="PROSITE" id="PS51649">
    <property type="entry name" value="NPH3"/>
    <property type="match status" value="1"/>
</dbReference>
<comment type="similarity">
    <text evidence="2">Belongs to the NPH3 family.</text>
</comment>